<sequence>MMARRAHTGHGEMLYSADGYITAWLMWQLKGDVNAQKAFVGKNAEIRTNPNYQDIKTDL</sequence>
<reference evidence="1 2" key="1">
    <citation type="submission" date="2019-01" db="EMBL/GenBank/DDBJ databases">
        <title>Whole Genome of Ornithobacterium rhinotracheale FARPER-174b.</title>
        <authorList>
            <person name="Tataje-Lavanda L.A."/>
            <person name="Montalvan A."/>
            <person name="Montesinos R."/>
            <person name="Zimic M."/>
            <person name="Fernandez-Sanchez M."/>
            <person name="Fernandez-Diaz M."/>
        </authorList>
    </citation>
    <scope>NUCLEOTIDE SEQUENCE [LARGE SCALE GENOMIC DNA]</scope>
    <source>
        <strain evidence="1 2">FARPER-174b</strain>
    </source>
</reference>
<dbReference type="RefSeq" id="WP_128502198.1">
    <property type="nucleotide sequence ID" value="NZ_CP035107.1"/>
</dbReference>
<name>A0A3R5UWX7_ORNRH</name>
<evidence type="ECO:0000313" key="1">
    <source>
        <dbReference type="EMBL" id="QAR31760.1"/>
    </source>
</evidence>
<dbReference type="Gene3D" id="3.40.50.1820">
    <property type="entry name" value="alpha/beta hydrolase"/>
    <property type="match status" value="1"/>
</dbReference>
<dbReference type="Proteomes" id="UP000287701">
    <property type="component" value="Chromosome"/>
</dbReference>
<organism evidence="1 2">
    <name type="scientific">Ornithobacterium rhinotracheale</name>
    <dbReference type="NCBI Taxonomy" id="28251"/>
    <lineage>
        <taxon>Bacteria</taxon>
        <taxon>Pseudomonadati</taxon>
        <taxon>Bacteroidota</taxon>
        <taxon>Flavobacteriia</taxon>
        <taxon>Flavobacteriales</taxon>
        <taxon>Weeksellaceae</taxon>
        <taxon>Ornithobacterium</taxon>
    </lineage>
</organism>
<gene>
    <name evidence="1" type="ORF">EQP59_10610</name>
</gene>
<accession>A0A3R5UWX7</accession>
<dbReference type="EMBL" id="CP035107">
    <property type="protein sequence ID" value="QAR31760.1"/>
    <property type="molecule type" value="Genomic_DNA"/>
</dbReference>
<dbReference type="OrthoDB" id="9763933at2"/>
<dbReference type="AlphaFoldDB" id="A0A3R5UWX7"/>
<protein>
    <submittedName>
        <fullName evidence="1">Uncharacterized protein</fullName>
    </submittedName>
</protein>
<evidence type="ECO:0000313" key="2">
    <source>
        <dbReference type="Proteomes" id="UP000287701"/>
    </source>
</evidence>
<proteinExistence type="predicted"/>
<dbReference type="InterPro" id="IPR029058">
    <property type="entry name" value="AB_hydrolase_fold"/>
</dbReference>